<evidence type="ECO:0000313" key="9">
    <source>
        <dbReference type="EMBL" id="ANQ10863.1"/>
    </source>
</evidence>
<evidence type="ECO:0000256" key="2">
    <source>
        <dbReference type="ARBA" id="ARBA00022723"/>
    </source>
</evidence>
<keyword evidence="3" id="KW-0408">Iron</keyword>
<comment type="catalytic activity">
    <reaction evidence="7">
        <text>2 [3Fe-4S](0)-[protein] + 2 Fe(2+)-[Dph3] + NADH = 2 [4Fe-4S](1+)-[protein] + 2 [Dph3] + NAD(+) + H(+)</text>
        <dbReference type="Rhea" id="RHEA:71239"/>
        <dbReference type="Rhea" id="RHEA-COMP:17997"/>
        <dbReference type="Rhea" id="RHEA-COMP:17998"/>
        <dbReference type="Rhea" id="RHEA-COMP:18001"/>
        <dbReference type="Rhea" id="RHEA-COMP:18002"/>
        <dbReference type="ChEBI" id="CHEBI:15378"/>
        <dbReference type="ChEBI" id="CHEBI:29033"/>
        <dbReference type="ChEBI" id="CHEBI:33723"/>
        <dbReference type="ChEBI" id="CHEBI:47402"/>
        <dbReference type="ChEBI" id="CHEBI:57540"/>
        <dbReference type="ChEBI" id="CHEBI:57945"/>
        <dbReference type="ChEBI" id="CHEBI:83228"/>
    </reaction>
</comment>
<dbReference type="RefSeq" id="XP_019917558.1">
    <property type="nucleotide sequence ID" value="XM_020062294.1"/>
</dbReference>
<keyword evidence="2" id="KW-0479">Metal-binding</keyword>
<dbReference type="InterPro" id="IPR007872">
    <property type="entry name" value="DPH_MB_dom"/>
</dbReference>
<organism evidence="9 10">
    <name type="scientific">Plasmodium coatneyi</name>
    <dbReference type="NCBI Taxonomy" id="208452"/>
    <lineage>
        <taxon>Eukaryota</taxon>
        <taxon>Sar</taxon>
        <taxon>Alveolata</taxon>
        <taxon>Apicomplexa</taxon>
        <taxon>Aconoidasida</taxon>
        <taxon>Haemosporida</taxon>
        <taxon>Plasmodiidae</taxon>
        <taxon>Plasmodium</taxon>
    </lineage>
</organism>
<evidence type="ECO:0000259" key="8">
    <source>
        <dbReference type="PROSITE" id="PS51074"/>
    </source>
</evidence>
<dbReference type="PANTHER" id="PTHR21454">
    <property type="entry name" value="DPH3 HOMOLOG-RELATED"/>
    <property type="match status" value="1"/>
</dbReference>
<evidence type="ECO:0000256" key="7">
    <source>
        <dbReference type="ARBA" id="ARBA00048125"/>
    </source>
</evidence>
<dbReference type="Proteomes" id="UP000092716">
    <property type="component" value="Chromosome 14"/>
</dbReference>
<dbReference type="GO" id="GO:0017183">
    <property type="term" value="P:protein histidyl modification to diphthamide"/>
    <property type="evidence" value="ECO:0007669"/>
    <property type="project" value="InterPro"/>
</dbReference>
<evidence type="ECO:0000313" key="10">
    <source>
        <dbReference type="Proteomes" id="UP000092716"/>
    </source>
</evidence>
<comment type="catalytic activity">
    <reaction evidence="5">
        <text>[3Fe-4S](1+)-[protein] + Fe(2+)-[Dph3] = [3Fe-4S](0)-[protein] + Fe(3+)-[Dph3]</text>
        <dbReference type="Rhea" id="RHEA:71235"/>
        <dbReference type="Rhea" id="RHEA-COMP:17996"/>
        <dbReference type="Rhea" id="RHEA-COMP:17997"/>
        <dbReference type="Rhea" id="RHEA-COMP:18002"/>
        <dbReference type="Rhea" id="RHEA-COMP:18003"/>
        <dbReference type="ChEBI" id="CHEBI:29033"/>
        <dbReference type="ChEBI" id="CHEBI:29034"/>
        <dbReference type="ChEBI" id="CHEBI:33751"/>
        <dbReference type="ChEBI" id="CHEBI:47402"/>
        <dbReference type="ChEBI" id="CHEBI:83228"/>
    </reaction>
</comment>
<evidence type="ECO:0000256" key="6">
    <source>
        <dbReference type="ARBA" id="ARBA00041070"/>
    </source>
</evidence>
<dbReference type="InterPro" id="IPR044248">
    <property type="entry name" value="DPH3/4-like"/>
</dbReference>
<dbReference type="AlphaFoldDB" id="A0A1B1E7A1"/>
<dbReference type="InterPro" id="IPR036671">
    <property type="entry name" value="DPH_MB_sf"/>
</dbReference>
<protein>
    <recommendedName>
        <fullName evidence="6">Diphthamide biosynthesis protein 3</fullName>
    </recommendedName>
</protein>
<dbReference type="PANTHER" id="PTHR21454:SF31">
    <property type="entry name" value="DIPHTHAMIDE BIOSYNTHESIS PROTEIN 3"/>
    <property type="match status" value="1"/>
</dbReference>
<dbReference type="SUPFAM" id="SSF144217">
    <property type="entry name" value="CSL zinc finger"/>
    <property type="match status" value="1"/>
</dbReference>
<reference evidence="10" key="1">
    <citation type="submission" date="2016-06" db="EMBL/GenBank/DDBJ databases">
        <title>First high quality genome sequence of Plasmodium coatneyi using continuous long reads from single molecule, real-time sequencing.</title>
        <authorList>
            <person name="Chien J.-T."/>
            <person name="Pakala S.B."/>
            <person name="Geraldo J.A."/>
            <person name="Lapp S.A."/>
            <person name="Barnwell J.W."/>
            <person name="Kissinger J.C."/>
            <person name="Galinski M.R."/>
            <person name="Humphrey J.C."/>
        </authorList>
    </citation>
    <scope>NUCLEOTIDE SEQUENCE [LARGE SCALE GENOMIC DNA]</scope>
    <source>
        <strain evidence="10">Hackeri</strain>
    </source>
</reference>
<dbReference type="PROSITE" id="PS51074">
    <property type="entry name" value="DPH_MB"/>
    <property type="match status" value="1"/>
</dbReference>
<dbReference type="Pfam" id="PF05207">
    <property type="entry name" value="Zn_ribbon_CSL"/>
    <property type="match status" value="1"/>
</dbReference>
<evidence type="ECO:0000256" key="4">
    <source>
        <dbReference type="ARBA" id="ARBA00024032"/>
    </source>
</evidence>
<evidence type="ECO:0000256" key="1">
    <source>
        <dbReference type="ARBA" id="ARBA00005156"/>
    </source>
</evidence>
<comment type="similarity">
    <text evidence="4">Belongs to the DPH3 family.</text>
</comment>
<dbReference type="FunFam" id="3.10.660.10:FF:000004">
    <property type="entry name" value="Diphthamide biosynthesis protein 3"/>
    <property type="match status" value="1"/>
</dbReference>
<accession>A0A1B1E7A1</accession>
<dbReference type="GeneID" id="30912248"/>
<name>A0A1B1E7A1_9APIC</name>
<gene>
    <name evidence="9" type="ORF">PCOAH_00055140</name>
</gene>
<evidence type="ECO:0000256" key="5">
    <source>
        <dbReference type="ARBA" id="ARBA00036267"/>
    </source>
</evidence>
<dbReference type="VEuPathDB" id="PlasmoDB:PCOAH_00055140"/>
<comment type="pathway">
    <text evidence="1">Protein modification; peptidyl-diphthamide biosynthesis.</text>
</comment>
<evidence type="ECO:0000256" key="3">
    <source>
        <dbReference type="ARBA" id="ARBA00023004"/>
    </source>
</evidence>
<dbReference type="KEGG" id="pcot:PCOAH_00055140"/>
<feature type="domain" description="DPH-type MB" evidence="8">
    <location>
        <begin position="17"/>
        <end position="73"/>
    </location>
</feature>
<dbReference type="OrthoDB" id="66964at2759"/>
<keyword evidence="10" id="KW-1185">Reference proteome</keyword>
<sequence length="84" mass="9735">MIVENNHQEINEAYDVIYEEVKLEDFEFDETIKTFFYPCPCGDIFEVTLEGILKGEDVLRCPSCSLTIKIIYSPNDLKKYTSDA</sequence>
<proteinExistence type="inferred from homology"/>
<dbReference type="EMBL" id="CP016252">
    <property type="protein sequence ID" value="ANQ10863.1"/>
    <property type="molecule type" value="Genomic_DNA"/>
</dbReference>
<dbReference type="Gene3D" id="3.10.660.10">
    <property type="entry name" value="DPH Zinc finger"/>
    <property type="match status" value="1"/>
</dbReference>
<dbReference type="GO" id="GO:0046872">
    <property type="term" value="F:metal ion binding"/>
    <property type="evidence" value="ECO:0007669"/>
    <property type="project" value="UniProtKB-KW"/>
</dbReference>